<keyword evidence="1" id="KW-0472">Membrane</keyword>
<feature type="transmembrane region" description="Helical" evidence="1">
    <location>
        <begin position="102"/>
        <end position="123"/>
    </location>
</feature>
<evidence type="ECO:0000313" key="2">
    <source>
        <dbReference type="EMBL" id="SNS28631.1"/>
    </source>
</evidence>
<dbReference type="RefSeq" id="WP_089403761.1">
    <property type="nucleotide sequence ID" value="NZ_FZOH01000003.1"/>
</dbReference>
<feature type="transmembrane region" description="Helical" evidence="1">
    <location>
        <begin position="157"/>
        <end position="180"/>
    </location>
</feature>
<dbReference type="AlphaFoldDB" id="A0A239D9V2"/>
<proteinExistence type="predicted"/>
<organism evidence="2 3">
    <name type="scientific">Geodermatophilus saharensis</name>
    <dbReference type="NCBI Taxonomy" id="1137994"/>
    <lineage>
        <taxon>Bacteria</taxon>
        <taxon>Bacillati</taxon>
        <taxon>Actinomycetota</taxon>
        <taxon>Actinomycetes</taxon>
        <taxon>Geodermatophilales</taxon>
        <taxon>Geodermatophilaceae</taxon>
        <taxon>Geodermatophilus</taxon>
    </lineage>
</organism>
<name>A0A239D9V2_9ACTN</name>
<dbReference type="EMBL" id="FZOH01000003">
    <property type="protein sequence ID" value="SNS28631.1"/>
    <property type="molecule type" value="Genomic_DNA"/>
</dbReference>
<evidence type="ECO:0000256" key="1">
    <source>
        <dbReference type="SAM" id="Phobius"/>
    </source>
</evidence>
<dbReference type="OrthoDB" id="1550909at2"/>
<sequence length="208" mass="21403">MANTCRDGGIDWALPDGPPDWLLGTGAVPGERRLVGTASVVATGAVLAVAAVQDVAWSWWQWVLVAALTVDVAGGVVANALGSAKRFYHSPVPPGLPLPQRVLRSPVGFAAVHVHPFVLAALLPDATLGWAAAWYVLCLAGTAAVVGVPLHLRRPLAAAIVTVAVVAAPLVAAPAGLAWFGPVLALKLVAAHAVREEPYRPLTAVQRG</sequence>
<gene>
    <name evidence="2" type="ORF">SAMN04488107_2051</name>
</gene>
<keyword evidence="1" id="KW-1133">Transmembrane helix</keyword>
<keyword evidence="1" id="KW-0812">Transmembrane</keyword>
<feature type="transmembrane region" description="Helical" evidence="1">
    <location>
        <begin position="129"/>
        <end position="150"/>
    </location>
</feature>
<evidence type="ECO:0000313" key="3">
    <source>
        <dbReference type="Proteomes" id="UP000198386"/>
    </source>
</evidence>
<feature type="transmembrane region" description="Helical" evidence="1">
    <location>
        <begin position="34"/>
        <end position="53"/>
    </location>
</feature>
<keyword evidence="3" id="KW-1185">Reference proteome</keyword>
<accession>A0A239D9V2</accession>
<dbReference type="Proteomes" id="UP000198386">
    <property type="component" value="Unassembled WGS sequence"/>
</dbReference>
<reference evidence="3" key="1">
    <citation type="submission" date="2017-06" db="EMBL/GenBank/DDBJ databases">
        <authorList>
            <person name="Varghese N."/>
            <person name="Submissions S."/>
        </authorList>
    </citation>
    <scope>NUCLEOTIDE SEQUENCE [LARGE SCALE GENOMIC DNA]</scope>
    <source>
        <strain evidence="3">DSM 45423</strain>
    </source>
</reference>
<protein>
    <submittedName>
        <fullName evidence="2">Uncharacterized protein</fullName>
    </submittedName>
</protein>
<feature type="transmembrane region" description="Helical" evidence="1">
    <location>
        <begin position="59"/>
        <end position="81"/>
    </location>
</feature>